<protein>
    <submittedName>
        <fullName evidence="2">Flagellar hook-associated protein FlgL</fullName>
    </submittedName>
</protein>
<dbReference type="AlphaFoldDB" id="A0A3B1CIB1"/>
<accession>A0A3B1CIB1</accession>
<keyword evidence="2" id="KW-0966">Cell projection</keyword>
<proteinExistence type="predicted"/>
<sequence length="503" mass="52094">MIRITNRMMYNNTLVNAFRNNQGLLAAQEQISSGKRINRPSDDPTGMMEVLEFRSSIGKSERYIRVMDNAESFLNTADSTIGSVHDQLKSAKEQALSQAGGMANAQTRKTSATLIDTMIEQMISTGNTRIGSRYIFAGQRSELPAIDSNGNYVGSGKDLRAEITSDVVIPISVRASEFLTADMNPAVSTSTTIASLNGGAGVTAGNFNITDRAGNTGAVTISLGDTISDVITAVTAAGTNITASVSSDGTALVLTDSTSSPLAPIIVQSNSTSQGLGLDGTRNTSTFTGDALDPDIVSATLIADLYAGDGVTLNDIVLMNGGASSTVSFTGDTTVGDMITSINTIGGAMSDTVAATIDSTGRKLTITSGNANTVAFAKEAGSGNTAELLGIGGGRNVIPILQKFSAALKANDNNGIQAALGLLDTNMDTVNSVRGSIGARANQVINIRSSETEAALNNTKLKSFIEDADYIEAASELAMLQTAYQATLKSSAAIIQTSLLNFL</sequence>
<dbReference type="GO" id="GO:0071973">
    <property type="term" value="P:bacterial-type flagellum-dependent cell motility"/>
    <property type="evidence" value="ECO:0007669"/>
    <property type="project" value="InterPro"/>
</dbReference>
<keyword evidence="2" id="KW-0282">Flagellum</keyword>
<dbReference type="InterPro" id="IPR001492">
    <property type="entry name" value="Flagellin"/>
</dbReference>
<dbReference type="GO" id="GO:0005198">
    <property type="term" value="F:structural molecule activity"/>
    <property type="evidence" value="ECO:0007669"/>
    <property type="project" value="InterPro"/>
</dbReference>
<dbReference type="Gene3D" id="1.20.1330.10">
    <property type="entry name" value="f41 fragment of flagellin, N-terminal domain"/>
    <property type="match status" value="2"/>
</dbReference>
<dbReference type="PANTHER" id="PTHR42792">
    <property type="entry name" value="FLAGELLIN"/>
    <property type="match status" value="1"/>
</dbReference>
<keyword evidence="2" id="KW-0969">Cilium</keyword>
<reference evidence="2" key="1">
    <citation type="submission" date="2018-06" db="EMBL/GenBank/DDBJ databases">
        <authorList>
            <person name="Zhirakovskaya E."/>
        </authorList>
    </citation>
    <scope>NUCLEOTIDE SEQUENCE</scope>
</reference>
<gene>
    <name evidence="2" type="ORF">MNBD_NITROSPINAE03-1094</name>
</gene>
<feature type="domain" description="Flagellin N-terminal" evidence="1">
    <location>
        <begin position="4"/>
        <end position="139"/>
    </location>
</feature>
<dbReference type="Pfam" id="PF00669">
    <property type="entry name" value="Flagellin_N"/>
    <property type="match status" value="1"/>
</dbReference>
<dbReference type="PANTHER" id="PTHR42792:SF1">
    <property type="entry name" value="FLAGELLAR HOOK-ASSOCIATED PROTEIN 3"/>
    <property type="match status" value="1"/>
</dbReference>
<dbReference type="InterPro" id="IPR013384">
    <property type="entry name" value="Flagell_FlgL"/>
</dbReference>
<dbReference type="NCBIfam" id="TIGR02550">
    <property type="entry name" value="flagell_flgL"/>
    <property type="match status" value="1"/>
</dbReference>
<dbReference type="GO" id="GO:0009424">
    <property type="term" value="C:bacterial-type flagellum hook"/>
    <property type="evidence" value="ECO:0007669"/>
    <property type="project" value="InterPro"/>
</dbReference>
<evidence type="ECO:0000313" key="2">
    <source>
        <dbReference type="EMBL" id="VAX18505.1"/>
    </source>
</evidence>
<organism evidence="2">
    <name type="scientific">hydrothermal vent metagenome</name>
    <dbReference type="NCBI Taxonomy" id="652676"/>
    <lineage>
        <taxon>unclassified sequences</taxon>
        <taxon>metagenomes</taxon>
        <taxon>ecological metagenomes</taxon>
    </lineage>
</organism>
<evidence type="ECO:0000259" key="1">
    <source>
        <dbReference type="Pfam" id="PF00669"/>
    </source>
</evidence>
<dbReference type="EMBL" id="UOGB01000114">
    <property type="protein sequence ID" value="VAX18505.1"/>
    <property type="molecule type" value="Genomic_DNA"/>
</dbReference>
<dbReference type="InterPro" id="IPR001029">
    <property type="entry name" value="Flagellin_N"/>
</dbReference>
<dbReference type="SUPFAM" id="SSF64518">
    <property type="entry name" value="Phase 1 flagellin"/>
    <property type="match status" value="1"/>
</dbReference>
<name>A0A3B1CIB1_9ZZZZ</name>